<proteinExistence type="predicted"/>
<dbReference type="AlphaFoldDB" id="A0A2U2EK58"/>
<gene>
    <name evidence="1" type="ORF">LD38_02060</name>
</gene>
<reference evidence="1 2" key="1">
    <citation type="submission" date="2014-09" db="EMBL/GenBank/DDBJ databases">
        <title>Butyrate-producing bacteria isolated from human gut.</title>
        <authorList>
            <person name="Zhang Q."/>
            <person name="Zhao L."/>
        </authorList>
    </citation>
    <scope>NUCLEOTIDE SEQUENCE [LARGE SCALE GENOMIC DNA]</scope>
    <source>
        <strain evidence="1 2">R22</strain>
    </source>
</reference>
<accession>A0A2U2EK58</accession>
<protein>
    <submittedName>
        <fullName evidence="1">Uncharacterized protein</fullName>
    </submittedName>
</protein>
<dbReference type="Proteomes" id="UP000245905">
    <property type="component" value="Unassembled WGS sequence"/>
</dbReference>
<sequence>MLCKTIEYEDFLGNKRKDDCYFNLSEAEVVVVEMELSTTGGLSEMAKRIVKAKDTPSMVKIFKELILKSYGEISPDGKRFIKTPEISKAFEETLAYSKLFMELVADTDKAIDFFNGITPGKHHSVAVN</sequence>
<comment type="caution">
    <text evidence="1">The sequence shown here is derived from an EMBL/GenBank/DDBJ whole genome shotgun (WGS) entry which is preliminary data.</text>
</comment>
<dbReference type="Pfam" id="PF23803">
    <property type="entry name" value="Phage_TAC_17"/>
    <property type="match status" value="1"/>
</dbReference>
<organism evidence="1 2">
    <name type="scientific">Agathobacter rectalis</name>
    <dbReference type="NCBI Taxonomy" id="39491"/>
    <lineage>
        <taxon>Bacteria</taxon>
        <taxon>Bacillati</taxon>
        <taxon>Bacillota</taxon>
        <taxon>Clostridia</taxon>
        <taxon>Lachnospirales</taxon>
        <taxon>Lachnospiraceae</taxon>
        <taxon>Agathobacter</taxon>
    </lineage>
</organism>
<dbReference type="RefSeq" id="WP_109257147.1">
    <property type="nucleotide sequence ID" value="NZ_JRFS01000002.1"/>
</dbReference>
<dbReference type="InterPro" id="IPR057005">
    <property type="entry name" value="Phage_TAC_17"/>
</dbReference>
<dbReference type="EMBL" id="JRFS01000002">
    <property type="protein sequence ID" value="PWE84885.1"/>
    <property type="molecule type" value="Genomic_DNA"/>
</dbReference>
<name>A0A2U2EK58_9FIRM</name>
<evidence type="ECO:0000313" key="1">
    <source>
        <dbReference type="EMBL" id="PWE84885.1"/>
    </source>
</evidence>
<evidence type="ECO:0000313" key="2">
    <source>
        <dbReference type="Proteomes" id="UP000245905"/>
    </source>
</evidence>